<dbReference type="InterPro" id="IPR033684">
    <property type="entry name" value="EFM6"/>
</dbReference>
<dbReference type="EC" id="2.1.1.-" evidence="1"/>
<dbReference type="InterPro" id="IPR019410">
    <property type="entry name" value="Methyltransf_16"/>
</dbReference>
<keyword evidence="1" id="KW-0489">Methyltransferase</keyword>
<keyword evidence="1" id="KW-0808">Transferase</keyword>
<accession>A0A8H7V0D6</accession>
<dbReference type="Pfam" id="PF10294">
    <property type="entry name" value="Methyltransf_16"/>
    <property type="match status" value="1"/>
</dbReference>
<dbReference type="AlphaFoldDB" id="A0A8H7V0D6"/>
<protein>
    <recommendedName>
        <fullName evidence="1">Protein-lysine N-methyltransferase EFM6</fullName>
        <ecNumber evidence="1">2.1.1.-</ecNumber>
    </recommendedName>
    <alternativeName>
        <fullName evidence="1">Elongation factor methyltransferase 6</fullName>
    </alternativeName>
</protein>
<keyword evidence="1" id="KW-0949">S-adenosyl-L-methionine</keyword>
<evidence type="ECO:0000313" key="3">
    <source>
        <dbReference type="Proteomes" id="UP000603453"/>
    </source>
</evidence>
<keyword evidence="3" id="KW-1185">Reference proteome</keyword>
<name>A0A8H7V0D6_9FUNG</name>
<keyword evidence="1" id="KW-0963">Cytoplasm</keyword>
<feature type="binding site" evidence="1">
    <location>
        <position position="109"/>
    </location>
    <ligand>
        <name>S-adenosyl-L-methionine</name>
        <dbReference type="ChEBI" id="CHEBI:59789"/>
    </ligand>
</feature>
<dbReference type="PANTHER" id="PTHR14614">
    <property type="entry name" value="HEPATOCELLULAR CARCINOMA-ASSOCIATED ANTIGEN"/>
    <property type="match status" value="1"/>
</dbReference>
<sequence>MTSLEINTDIAEYGDFIQREQEVVAHIGAVNFEGLNEPVLLSQDLSGGCGGKIWECAEIIVNYFVWKNGQGEGSLFKDKTIIEIGAGTGLVGLAVAKICPDLKQLIITDQIAMMDLMQENTKLNNLGHLVKPKILNWGEEIDQEFLGADVILASDCIYMEEAFIPLIETFFALTTNKNAIIYLMYRKRRNADKRFFQMAKKKFEFTDIMDDPNRDVYTRRGFRLFAVKRKATK</sequence>
<dbReference type="Proteomes" id="UP000603453">
    <property type="component" value="Unassembled WGS sequence"/>
</dbReference>
<feature type="binding site" evidence="1">
    <location>
        <begin position="85"/>
        <end position="87"/>
    </location>
    <ligand>
        <name>S-adenosyl-L-methionine</name>
        <dbReference type="ChEBI" id="CHEBI:59789"/>
    </ligand>
</feature>
<feature type="binding site" evidence="1">
    <location>
        <position position="54"/>
    </location>
    <ligand>
        <name>S-adenosyl-L-methionine</name>
        <dbReference type="ChEBI" id="CHEBI:59789"/>
    </ligand>
</feature>
<comment type="function">
    <text evidence="1">S-adenosyl-L-methionine-dependent protein-lysine N-methyltransferase that methylates elongation factor 1-alpha.</text>
</comment>
<dbReference type="EMBL" id="JAEPRD010000060">
    <property type="protein sequence ID" value="KAG2202475.1"/>
    <property type="molecule type" value="Genomic_DNA"/>
</dbReference>
<dbReference type="OrthoDB" id="407325at2759"/>
<reference evidence="2" key="1">
    <citation type="submission" date="2020-12" db="EMBL/GenBank/DDBJ databases">
        <title>Metabolic potential, ecology and presence of endohyphal bacteria is reflected in genomic diversity of Mucoromycotina.</title>
        <authorList>
            <person name="Muszewska A."/>
            <person name="Okrasinska A."/>
            <person name="Steczkiewicz K."/>
            <person name="Drgas O."/>
            <person name="Orlowska M."/>
            <person name="Perlinska-Lenart U."/>
            <person name="Aleksandrzak-Piekarczyk T."/>
            <person name="Szatraj K."/>
            <person name="Zielenkiewicz U."/>
            <person name="Pilsyk S."/>
            <person name="Malc E."/>
            <person name="Mieczkowski P."/>
            <person name="Kruszewska J.S."/>
            <person name="Biernat P."/>
            <person name="Pawlowska J."/>
        </authorList>
    </citation>
    <scope>NUCLEOTIDE SEQUENCE</scope>
    <source>
        <strain evidence="2">WA0000017839</strain>
    </source>
</reference>
<dbReference type="GO" id="GO:0032259">
    <property type="term" value="P:methylation"/>
    <property type="evidence" value="ECO:0007669"/>
    <property type="project" value="UniProtKB-KW"/>
</dbReference>
<feature type="binding site" evidence="1">
    <location>
        <position position="154"/>
    </location>
    <ligand>
        <name>S-adenosyl-L-methionine</name>
        <dbReference type="ChEBI" id="CHEBI:59789"/>
    </ligand>
</feature>
<comment type="subcellular location">
    <subcellularLocation>
        <location evidence="1">Cytoplasm</location>
    </subcellularLocation>
</comment>
<evidence type="ECO:0000256" key="1">
    <source>
        <dbReference type="HAMAP-Rule" id="MF_03198"/>
    </source>
</evidence>
<dbReference type="GO" id="GO:0016279">
    <property type="term" value="F:protein-lysine N-methyltransferase activity"/>
    <property type="evidence" value="ECO:0007669"/>
    <property type="project" value="UniProtKB-UniRule"/>
</dbReference>
<dbReference type="Gene3D" id="3.40.50.150">
    <property type="entry name" value="Vaccinia Virus protein VP39"/>
    <property type="match status" value="1"/>
</dbReference>
<feature type="binding site" evidence="1">
    <location>
        <position position="137"/>
    </location>
    <ligand>
        <name>S-adenosyl-L-methionine</name>
        <dbReference type="ChEBI" id="CHEBI:59789"/>
    </ligand>
</feature>
<comment type="similarity">
    <text evidence="1">Belongs to the class I-like SAM-binding methyltransferase superfamily. METTL21 family. EFM6 subfamily.</text>
</comment>
<dbReference type="HAMAP" id="MF_03198">
    <property type="entry name" value="Methyltr_EFM6"/>
    <property type="match status" value="1"/>
</dbReference>
<dbReference type="SUPFAM" id="SSF53335">
    <property type="entry name" value="S-adenosyl-L-methionine-dependent methyltransferases"/>
    <property type="match status" value="1"/>
</dbReference>
<gene>
    <name evidence="1" type="primary">EFM6</name>
    <name evidence="2" type="ORF">INT47_013091</name>
</gene>
<dbReference type="GO" id="GO:0005737">
    <property type="term" value="C:cytoplasm"/>
    <property type="evidence" value="ECO:0007669"/>
    <property type="project" value="UniProtKB-SubCell"/>
</dbReference>
<organism evidence="2 3">
    <name type="scientific">Mucor saturninus</name>
    <dbReference type="NCBI Taxonomy" id="64648"/>
    <lineage>
        <taxon>Eukaryota</taxon>
        <taxon>Fungi</taxon>
        <taxon>Fungi incertae sedis</taxon>
        <taxon>Mucoromycota</taxon>
        <taxon>Mucoromycotina</taxon>
        <taxon>Mucoromycetes</taxon>
        <taxon>Mucorales</taxon>
        <taxon>Mucorineae</taxon>
        <taxon>Mucoraceae</taxon>
        <taxon>Mucor</taxon>
    </lineage>
</organism>
<evidence type="ECO:0000313" key="2">
    <source>
        <dbReference type="EMBL" id="KAG2202475.1"/>
    </source>
</evidence>
<dbReference type="InterPro" id="IPR029063">
    <property type="entry name" value="SAM-dependent_MTases_sf"/>
</dbReference>
<dbReference type="PANTHER" id="PTHR14614:SF132">
    <property type="entry name" value="PROTEIN-LYSINE METHYLTRANSFERASE C42C1.13"/>
    <property type="match status" value="1"/>
</dbReference>
<proteinExistence type="inferred from homology"/>
<comment type="caution">
    <text evidence="2">The sequence shown here is derived from an EMBL/GenBank/DDBJ whole genome shotgun (WGS) entry which is preliminary data.</text>
</comment>